<dbReference type="EMBL" id="NCKV01007978">
    <property type="protein sequence ID" value="RWS22753.1"/>
    <property type="molecule type" value="Genomic_DNA"/>
</dbReference>
<dbReference type="GO" id="GO:0006171">
    <property type="term" value="P:cAMP biosynthetic process"/>
    <property type="evidence" value="ECO:0007669"/>
    <property type="project" value="TreeGrafter"/>
</dbReference>
<evidence type="ECO:0000313" key="6">
    <source>
        <dbReference type="Proteomes" id="UP000288716"/>
    </source>
</evidence>
<feature type="domain" description="Adenylate cyclase N-terminal" evidence="4">
    <location>
        <begin position="9"/>
        <end position="200"/>
    </location>
</feature>
<feature type="transmembrane region" description="Helical" evidence="3">
    <location>
        <begin position="98"/>
        <end position="117"/>
    </location>
</feature>
<feature type="transmembrane region" description="Helical" evidence="3">
    <location>
        <begin position="198"/>
        <end position="216"/>
    </location>
</feature>
<keyword evidence="3" id="KW-0472">Membrane</keyword>
<dbReference type="AlphaFoldDB" id="A0A443S5H3"/>
<keyword evidence="3" id="KW-0812">Transmembrane</keyword>
<evidence type="ECO:0000259" key="4">
    <source>
        <dbReference type="Pfam" id="PF16214"/>
    </source>
</evidence>
<dbReference type="PANTHER" id="PTHR45627:SF26">
    <property type="entry name" value="ADENYLATE CYCLASE TYPE 1"/>
    <property type="match status" value="1"/>
</dbReference>
<gene>
    <name evidence="5" type="ORF">B4U80_08163</name>
</gene>
<keyword evidence="1" id="KW-0547">Nucleotide-binding</keyword>
<evidence type="ECO:0000313" key="5">
    <source>
        <dbReference type="EMBL" id="RWS22753.1"/>
    </source>
</evidence>
<dbReference type="GO" id="GO:0004016">
    <property type="term" value="F:adenylate cyclase activity"/>
    <property type="evidence" value="ECO:0007669"/>
    <property type="project" value="TreeGrafter"/>
</dbReference>
<organism evidence="5 6">
    <name type="scientific">Leptotrombidium deliense</name>
    <dbReference type="NCBI Taxonomy" id="299467"/>
    <lineage>
        <taxon>Eukaryota</taxon>
        <taxon>Metazoa</taxon>
        <taxon>Ecdysozoa</taxon>
        <taxon>Arthropoda</taxon>
        <taxon>Chelicerata</taxon>
        <taxon>Arachnida</taxon>
        <taxon>Acari</taxon>
        <taxon>Acariformes</taxon>
        <taxon>Trombidiformes</taxon>
        <taxon>Prostigmata</taxon>
        <taxon>Anystina</taxon>
        <taxon>Parasitengona</taxon>
        <taxon>Trombiculoidea</taxon>
        <taxon>Trombiculidae</taxon>
        <taxon>Leptotrombidium</taxon>
    </lineage>
</organism>
<dbReference type="Pfam" id="PF16214">
    <property type="entry name" value="AC_N"/>
    <property type="match status" value="1"/>
</dbReference>
<reference evidence="5 6" key="1">
    <citation type="journal article" date="2018" name="Gigascience">
        <title>Genomes of trombidid mites reveal novel predicted allergens and laterally-transferred genes associated with secondary metabolism.</title>
        <authorList>
            <person name="Dong X."/>
            <person name="Chaisiri K."/>
            <person name="Xia D."/>
            <person name="Armstrong S.D."/>
            <person name="Fang Y."/>
            <person name="Donnelly M.J."/>
            <person name="Kadowaki T."/>
            <person name="McGarry J.W."/>
            <person name="Darby A.C."/>
            <person name="Makepeace B.L."/>
        </authorList>
    </citation>
    <scope>NUCLEOTIDE SEQUENCE [LARGE SCALE GENOMIC DNA]</scope>
    <source>
        <strain evidence="5">UoL-UT</strain>
    </source>
</reference>
<keyword evidence="6" id="KW-1185">Reference proteome</keyword>
<evidence type="ECO:0000256" key="1">
    <source>
        <dbReference type="ARBA" id="ARBA00022741"/>
    </source>
</evidence>
<dbReference type="OrthoDB" id="6147412at2759"/>
<evidence type="ECO:0000256" key="2">
    <source>
        <dbReference type="ARBA" id="ARBA00023239"/>
    </source>
</evidence>
<dbReference type="VEuPathDB" id="VectorBase:LDEU009287"/>
<protein>
    <submittedName>
        <fullName evidence="5">Ca(2+)/calmodulin-responsive adenylate cyclase-like protein</fullName>
    </submittedName>
</protein>
<name>A0A443S5H3_9ACAR</name>
<keyword evidence="2" id="KW-0456">Lyase</keyword>
<comment type="caution">
    <text evidence="5">The sequence shown here is derived from an EMBL/GenBank/DDBJ whole genome shotgun (WGS) entry which is preliminary data.</text>
</comment>
<proteinExistence type="predicted"/>
<keyword evidence="3" id="KW-1133">Transmembrane helix</keyword>
<accession>A0A443S5H3</accession>
<dbReference type="GO" id="GO:0007189">
    <property type="term" value="P:adenylate cyclase-activating G protein-coupled receptor signaling pathway"/>
    <property type="evidence" value="ECO:0007669"/>
    <property type="project" value="TreeGrafter"/>
</dbReference>
<feature type="transmembrane region" description="Helical" evidence="3">
    <location>
        <begin position="40"/>
        <end position="59"/>
    </location>
</feature>
<dbReference type="PANTHER" id="PTHR45627">
    <property type="entry name" value="ADENYLATE CYCLASE TYPE 1"/>
    <property type="match status" value="1"/>
</dbReference>
<evidence type="ECO:0000256" key="3">
    <source>
        <dbReference type="SAM" id="Phobius"/>
    </source>
</evidence>
<dbReference type="STRING" id="299467.A0A443S5H3"/>
<dbReference type="GO" id="GO:0005886">
    <property type="term" value="C:plasma membrane"/>
    <property type="evidence" value="ECO:0007669"/>
    <property type="project" value="TreeGrafter"/>
</dbReference>
<feature type="transmembrane region" description="Helical" evidence="3">
    <location>
        <begin position="161"/>
        <end position="178"/>
    </location>
</feature>
<dbReference type="GO" id="GO:0000166">
    <property type="term" value="F:nucleotide binding"/>
    <property type="evidence" value="ECO:0007669"/>
    <property type="project" value="UniProtKB-KW"/>
</dbReference>
<sequence>MTNSHRKVAFSRLFNRRRFENKELEKLYQRYIFKLQQSSIICVLALFSMLTLTMAALEFHYNRTITVLGLYCSLQFIATFSLLIVFQVRDMKDSHLKALCYVILLFCLLFCVMYFPVDLQLRHEWLYNQWWDKSHNAAEGVWQIVFVVFLVYTLLPIKTRVAVFIGLLLPCGHTAVAATLTQEFPEMLWQQVNKQIKILHFLTLILHVLVLFLKHCSLRRINSLRYTLD</sequence>
<feature type="transmembrane region" description="Helical" evidence="3">
    <location>
        <begin position="65"/>
        <end position="86"/>
    </location>
</feature>
<dbReference type="InterPro" id="IPR032628">
    <property type="entry name" value="AC_N"/>
</dbReference>
<dbReference type="Proteomes" id="UP000288716">
    <property type="component" value="Unassembled WGS sequence"/>
</dbReference>
<feature type="transmembrane region" description="Helical" evidence="3">
    <location>
        <begin position="137"/>
        <end position="154"/>
    </location>
</feature>